<accession>A0A291QVJ3</accession>
<evidence type="ECO:0000313" key="1">
    <source>
        <dbReference type="EMBL" id="ATL47955.1"/>
    </source>
</evidence>
<gene>
    <name evidence="1" type="ORF">COR50_12685</name>
</gene>
<evidence type="ECO:0000313" key="2">
    <source>
        <dbReference type="Proteomes" id="UP000220133"/>
    </source>
</evidence>
<dbReference type="AlphaFoldDB" id="A0A291QVJ3"/>
<protein>
    <submittedName>
        <fullName evidence="1">Uncharacterized protein</fullName>
    </submittedName>
</protein>
<sequence>MHQHLHGLPEYDTRFEGIMGLEIARLFLVVYPPFGEPDWAQLDISFGFVFRINPERLIVIATDERDHWSPCIFPEPLPGKIFDWNEYKPRMLSWMESKMQDQFGFEYFEITSDPLFANISGQTIKKVEYVKLKGREPFGVKISFDNDFILSTAIADGNTVETREFNHQGNLAHFERLGIIYYEPVI</sequence>
<dbReference type="OrthoDB" id="666994at2"/>
<proteinExistence type="predicted"/>
<dbReference type="Proteomes" id="UP000220133">
    <property type="component" value="Chromosome"/>
</dbReference>
<dbReference type="KEGG" id="cbae:COR50_12685"/>
<dbReference type="RefSeq" id="WP_098194332.1">
    <property type="nucleotide sequence ID" value="NZ_CP023777.1"/>
</dbReference>
<reference evidence="1 2" key="1">
    <citation type="submission" date="2017-10" db="EMBL/GenBank/DDBJ databases">
        <title>Paenichitinophaga pekingensis gen. nov., sp. nov., isolated from activated sludge.</title>
        <authorList>
            <person name="Jin D."/>
            <person name="Kong X."/>
            <person name="Deng Y."/>
            <person name="Bai Z."/>
        </authorList>
    </citation>
    <scope>NUCLEOTIDE SEQUENCE [LARGE SCALE GENOMIC DNA]</scope>
    <source>
        <strain evidence="1 2">13</strain>
    </source>
</reference>
<name>A0A291QVJ3_9BACT</name>
<dbReference type="EMBL" id="CP023777">
    <property type="protein sequence ID" value="ATL47955.1"/>
    <property type="molecule type" value="Genomic_DNA"/>
</dbReference>
<organism evidence="1 2">
    <name type="scientific">Chitinophaga caeni</name>
    <dbReference type="NCBI Taxonomy" id="2029983"/>
    <lineage>
        <taxon>Bacteria</taxon>
        <taxon>Pseudomonadati</taxon>
        <taxon>Bacteroidota</taxon>
        <taxon>Chitinophagia</taxon>
        <taxon>Chitinophagales</taxon>
        <taxon>Chitinophagaceae</taxon>
        <taxon>Chitinophaga</taxon>
    </lineage>
</organism>
<keyword evidence="2" id="KW-1185">Reference proteome</keyword>